<dbReference type="Gene3D" id="3.30.930.10">
    <property type="entry name" value="Bira Bifunctional Protein, Domain 2"/>
    <property type="match status" value="1"/>
</dbReference>
<evidence type="ECO:0000259" key="20">
    <source>
        <dbReference type="PROSITE" id="PS51483"/>
    </source>
</evidence>
<dbReference type="GO" id="GO:0009328">
    <property type="term" value="C:phenylalanine-tRNA ligase complex"/>
    <property type="evidence" value="ECO:0007669"/>
    <property type="project" value="TreeGrafter"/>
</dbReference>
<keyword evidence="12 15" id="KW-0648">Protein biosynthesis</keyword>
<dbReference type="PROSITE" id="PS51483">
    <property type="entry name" value="B5"/>
    <property type="match status" value="1"/>
</dbReference>
<evidence type="ECO:0000256" key="4">
    <source>
        <dbReference type="ARBA" id="ARBA00022490"/>
    </source>
</evidence>
<dbReference type="AlphaFoldDB" id="A0A366IQY3"/>
<feature type="binding site" evidence="15">
    <location>
        <position position="508"/>
    </location>
    <ligand>
        <name>Mg(2+)</name>
        <dbReference type="ChEBI" id="CHEBI:18420"/>
        <note>shared with alpha subunit</note>
    </ligand>
</feature>
<evidence type="ECO:0000313" key="22">
    <source>
        <dbReference type="Proteomes" id="UP000253509"/>
    </source>
</evidence>
<evidence type="ECO:0000256" key="17">
    <source>
        <dbReference type="SAM" id="MobiDB-lite"/>
    </source>
</evidence>
<dbReference type="SMART" id="SM00896">
    <property type="entry name" value="FDX-ACB"/>
    <property type="match status" value="1"/>
</dbReference>
<dbReference type="SUPFAM" id="SSF46955">
    <property type="entry name" value="Putative DNA-binding domain"/>
    <property type="match status" value="1"/>
</dbReference>
<keyword evidence="9 15" id="KW-0067">ATP-binding</keyword>
<comment type="catalytic activity">
    <reaction evidence="14 15">
        <text>tRNA(Phe) + L-phenylalanine + ATP = L-phenylalanyl-tRNA(Phe) + AMP + diphosphate + H(+)</text>
        <dbReference type="Rhea" id="RHEA:19413"/>
        <dbReference type="Rhea" id="RHEA-COMP:9668"/>
        <dbReference type="Rhea" id="RHEA-COMP:9699"/>
        <dbReference type="ChEBI" id="CHEBI:15378"/>
        <dbReference type="ChEBI" id="CHEBI:30616"/>
        <dbReference type="ChEBI" id="CHEBI:33019"/>
        <dbReference type="ChEBI" id="CHEBI:58095"/>
        <dbReference type="ChEBI" id="CHEBI:78442"/>
        <dbReference type="ChEBI" id="CHEBI:78531"/>
        <dbReference type="ChEBI" id="CHEBI:456215"/>
        <dbReference type="EC" id="6.1.1.20"/>
    </reaction>
</comment>
<accession>A0A366IQY3</accession>
<keyword evidence="22" id="KW-1185">Reference proteome</keyword>
<dbReference type="Gene3D" id="3.30.56.10">
    <property type="match status" value="2"/>
</dbReference>
<dbReference type="PROSITE" id="PS51447">
    <property type="entry name" value="FDX_ACB"/>
    <property type="match status" value="1"/>
</dbReference>
<dbReference type="InterPro" id="IPR045864">
    <property type="entry name" value="aa-tRNA-synth_II/BPL/LPL"/>
</dbReference>
<dbReference type="GO" id="GO:0005524">
    <property type="term" value="F:ATP binding"/>
    <property type="evidence" value="ECO:0007669"/>
    <property type="project" value="UniProtKB-UniRule"/>
</dbReference>
<feature type="binding site" evidence="15">
    <location>
        <position position="505"/>
    </location>
    <ligand>
        <name>Mg(2+)</name>
        <dbReference type="ChEBI" id="CHEBI:18420"/>
        <note>shared with alpha subunit</note>
    </ligand>
</feature>
<evidence type="ECO:0000256" key="6">
    <source>
        <dbReference type="ARBA" id="ARBA00022598"/>
    </source>
</evidence>
<dbReference type="SMART" id="SM00874">
    <property type="entry name" value="B5"/>
    <property type="match status" value="1"/>
</dbReference>
<keyword evidence="10 15" id="KW-0460">Magnesium</keyword>
<dbReference type="GO" id="GO:0004826">
    <property type="term" value="F:phenylalanine-tRNA ligase activity"/>
    <property type="evidence" value="ECO:0007669"/>
    <property type="project" value="UniProtKB-UniRule"/>
</dbReference>
<feature type="domain" description="TRNA-binding" evidence="18">
    <location>
        <begin position="40"/>
        <end position="168"/>
    </location>
</feature>
<dbReference type="SUPFAM" id="SSF54991">
    <property type="entry name" value="Anticodon-binding domain of PheRS"/>
    <property type="match status" value="1"/>
</dbReference>
<evidence type="ECO:0000256" key="10">
    <source>
        <dbReference type="ARBA" id="ARBA00022842"/>
    </source>
</evidence>
<protein>
    <recommendedName>
        <fullName evidence="15">Phenylalanine--tRNA ligase beta subunit</fullName>
        <ecNumber evidence="15">6.1.1.20</ecNumber>
    </recommendedName>
    <alternativeName>
        <fullName evidence="15">Phenylalanyl-tRNA synthetase beta subunit</fullName>
        <shortName evidence="15">PheRS</shortName>
    </alternativeName>
</protein>
<proteinExistence type="inferred from homology"/>
<dbReference type="EMBL" id="QNSB01000001">
    <property type="protein sequence ID" value="RBP74761.1"/>
    <property type="molecule type" value="Genomic_DNA"/>
</dbReference>
<feature type="domain" description="FDX-ACB" evidence="19">
    <location>
        <begin position="773"/>
        <end position="866"/>
    </location>
</feature>
<feature type="binding site" evidence="15">
    <location>
        <position position="509"/>
    </location>
    <ligand>
        <name>Mg(2+)</name>
        <dbReference type="ChEBI" id="CHEBI:18420"/>
        <note>shared with alpha subunit</note>
    </ligand>
</feature>
<evidence type="ECO:0000256" key="3">
    <source>
        <dbReference type="ARBA" id="ARBA00011209"/>
    </source>
</evidence>
<keyword evidence="4 15" id="KW-0963">Cytoplasm</keyword>
<dbReference type="Proteomes" id="UP000253509">
    <property type="component" value="Unassembled WGS sequence"/>
</dbReference>
<keyword evidence="13 15" id="KW-0030">Aminoacyl-tRNA synthetase</keyword>
<dbReference type="GO" id="GO:0000049">
    <property type="term" value="F:tRNA binding"/>
    <property type="evidence" value="ECO:0007669"/>
    <property type="project" value="UniProtKB-UniRule"/>
</dbReference>
<dbReference type="InterPro" id="IPR004532">
    <property type="entry name" value="Phe-tRNA-ligase_IIc_bsu_bact"/>
</dbReference>
<dbReference type="InterPro" id="IPR020825">
    <property type="entry name" value="Phe-tRNA_synthase-like_B3/B4"/>
</dbReference>
<organism evidence="21 22">
    <name type="scientific">Brevibacterium celere</name>
    <dbReference type="NCBI Taxonomy" id="225845"/>
    <lineage>
        <taxon>Bacteria</taxon>
        <taxon>Bacillati</taxon>
        <taxon>Actinomycetota</taxon>
        <taxon>Actinomycetes</taxon>
        <taxon>Micrococcales</taxon>
        <taxon>Brevibacteriaceae</taxon>
        <taxon>Brevibacterium</taxon>
    </lineage>
</organism>
<dbReference type="InterPro" id="IPR012340">
    <property type="entry name" value="NA-bd_OB-fold"/>
</dbReference>
<evidence type="ECO:0000259" key="19">
    <source>
        <dbReference type="PROSITE" id="PS51447"/>
    </source>
</evidence>
<dbReference type="Pfam" id="PF03483">
    <property type="entry name" value="B3_4"/>
    <property type="match status" value="1"/>
</dbReference>
<evidence type="ECO:0000256" key="14">
    <source>
        <dbReference type="ARBA" id="ARBA00049255"/>
    </source>
</evidence>
<dbReference type="Gene3D" id="3.30.70.380">
    <property type="entry name" value="Ferrodoxin-fold anticodon-binding domain"/>
    <property type="match status" value="1"/>
</dbReference>
<dbReference type="Pfam" id="PF03147">
    <property type="entry name" value="FDX-ACB"/>
    <property type="match status" value="1"/>
</dbReference>
<dbReference type="InterPro" id="IPR002547">
    <property type="entry name" value="tRNA-bd_dom"/>
</dbReference>
<feature type="region of interest" description="Disordered" evidence="17">
    <location>
        <begin position="74"/>
        <end position="95"/>
    </location>
</feature>
<evidence type="ECO:0000256" key="8">
    <source>
        <dbReference type="ARBA" id="ARBA00022741"/>
    </source>
</evidence>
<dbReference type="Pfam" id="PF17759">
    <property type="entry name" value="tRNA_synthFbeta"/>
    <property type="match status" value="1"/>
</dbReference>
<evidence type="ECO:0000256" key="1">
    <source>
        <dbReference type="ARBA" id="ARBA00004496"/>
    </source>
</evidence>
<dbReference type="Gene3D" id="3.50.40.10">
    <property type="entry name" value="Phenylalanyl-trna Synthetase, Chain B, domain 3"/>
    <property type="match status" value="1"/>
</dbReference>
<dbReference type="SUPFAM" id="SSF56037">
    <property type="entry name" value="PheT/TilS domain"/>
    <property type="match status" value="1"/>
</dbReference>
<dbReference type="InterPro" id="IPR041616">
    <property type="entry name" value="PheRS_beta_core"/>
</dbReference>
<comment type="cofactor">
    <cofactor evidence="15">
        <name>Mg(2+)</name>
        <dbReference type="ChEBI" id="CHEBI:18420"/>
    </cofactor>
    <text evidence="15">Binds 2 magnesium ions per tetramer.</text>
</comment>
<keyword evidence="7 15" id="KW-0479">Metal-binding</keyword>
<keyword evidence="5 16" id="KW-0820">tRNA-binding</keyword>
<comment type="caution">
    <text evidence="21">The sequence shown here is derived from an EMBL/GenBank/DDBJ whole genome shotgun (WGS) entry which is preliminary data.</text>
</comment>
<dbReference type="PANTHER" id="PTHR10947">
    <property type="entry name" value="PHENYLALANYL-TRNA SYNTHETASE BETA CHAIN AND LEUCINE-RICH REPEAT-CONTAINING PROTEIN 47"/>
    <property type="match status" value="1"/>
</dbReference>
<feature type="domain" description="B5" evidence="20">
    <location>
        <begin position="435"/>
        <end position="521"/>
    </location>
</feature>
<dbReference type="EC" id="6.1.1.20" evidence="15"/>
<evidence type="ECO:0000256" key="5">
    <source>
        <dbReference type="ARBA" id="ARBA00022555"/>
    </source>
</evidence>
<dbReference type="SUPFAM" id="SSF50249">
    <property type="entry name" value="Nucleic acid-binding proteins"/>
    <property type="match status" value="1"/>
</dbReference>
<evidence type="ECO:0000256" key="12">
    <source>
        <dbReference type="ARBA" id="ARBA00022917"/>
    </source>
</evidence>
<dbReference type="CDD" id="cd00769">
    <property type="entry name" value="PheRS_beta_core"/>
    <property type="match status" value="1"/>
</dbReference>
<evidence type="ECO:0000256" key="11">
    <source>
        <dbReference type="ARBA" id="ARBA00022884"/>
    </source>
</evidence>
<gene>
    <name evidence="15" type="primary">pheT</name>
    <name evidence="21" type="ORF">DFO65_101487</name>
</gene>
<keyword evidence="6 15" id="KW-0436">Ligase</keyword>
<evidence type="ECO:0000256" key="9">
    <source>
        <dbReference type="ARBA" id="ARBA00022840"/>
    </source>
</evidence>
<evidence type="ECO:0000313" key="21">
    <source>
        <dbReference type="EMBL" id="RBP74761.1"/>
    </source>
</evidence>
<dbReference type="Gene3D" id="2.40.50.140">
    <property type="entry name" value="Nucleic acid-binding proteins"/>
    <property type="match status" value="1"/>
</dbReference>
<comment type="subunit">
    <text evidence="3 15">Tetramer of two alpha and two beta subunits.</text>
</comment>
<dbReference type="Pfam" id="PF03484">
    <property type="entry name" value="B5"/>
    <property type="match status" value="1"/>
</dbReference>
<dbReference type="GO" id="GO:0000287">
    <property type="term" value="F:magnesium ion binding"/>
    <property type="evidence" value="ECO:0007669"/>
    <property type="project" value="UniProtKB-UniRule"/>
</dbReference>
<keyword evidence="11 16" id="KW-0694">RNA-binding</keyword>
<dbReference type="InterPro" id="IPR009061">
    <property type="entry name" value="DNA-bd_dom_put_sf"/>
</dbReference>
<dbReference type="InterPro" id="IPR033714">
    <property type="entry name" value="tRNA_bind_bactPheRS"/>
</dbReference>
<dbReference type="InterPro" id="IPR005146">
    <property type="entry name" value="B3/B4_tRNA-bd"/>
</dbReference>
<dbReference type="InterPro" id="IPR005147">
    <property type="entry name" value="tRNA_synthase_B5-dom"/>
</dbReference>
<name>A0A366IQY3_9MICO</name>
<evidence type="ECO:0000256" key="7">
    <source>
        <dbReference type="ARBA" id="ARBA00022723"/>
    </source>
</evidence>
<evidence type="ECO:0000256" key="15">
    <source>
        <dbReference type="HAMAP-Rule" id="MF_00283"/>
    </source>
</evidence>
<keyword evidence="8 15" id="KW-0547">Nucleotide-binding</keyword>
<dbReference type="InterPro" id="IPR005121">
    <property type="entry name" value="Fdx_antiC-bd"/>
</dbReference>
<evidence type="ECO:0000259" key="18">
    <source>
        <dbReference type="PROSITE" id="PS50886"/>
    </source>
</evidence>
<dbReference type="HAMAP" id="MF_00283">
    <property type="entry name" value="Phe_tRNA_synth_beta1"/>
    <property type="match status" value="1"/>
</dbReference>
<dbReference type="PANTHER" id="PTHR10947:SF0">
    <property type="entry name" value="PHENYLALANINE--TRNA LIGASE BETA SUBUNIT"/>
    <property type="match status" value="1"/>
</dbReference>
<dbReference type="InterPro" id="IPR036690">
    <property type="entry name" value="Fdx_antiC-bd_sf"/>
</dbReference>
<evidence type="ECO:0000256" key="2">
    <source>
        <dbReference type="ARBA" id="ARBA00008653"/>
    </source>
</evidence>
<evidence type="ECO:0000256" key="16">
    <source>
        <dbReference type="PROSITE-ProRule" id="PRU00209"/>
    </source>
</evidence>
<reference evidence="21 22" key="1">
    <citation type="submission" date="2018-06" db="EMBL/GenBank/DDBJ databases">
        <title>Freshwater and sediment microbial communities from various areas in North America, analyzing microbe dynamics in response to fracking.</title>
        <authorList>
            <person name="Lamendella R."/>
        </authorList>
    </citation>
    <scope>NUCLEOTIDE SEQUENCE [LARGE SCALE GENOMIC DNA]</scope>
    <source>
        <strain evidence="21 22">3b_TX</strain>
    </source>
</reference>
<dbReference type="RefSeq" id="WP_113902794.1">
    <property type="nucleotide sequence ID" value="NZ_QNSB01000001.1"/>
</dbReference>
<comment type="similarity">
    <text evidence="2 15">Belongs to the phenylalanyl-tRNA synthetase beta subunit family. Type 1 subfamily.</text>
</comment>
<dbReference type="NCBIfam" id="TIGR00472">
    <property type="entry name" value="pheT_bact"/>
    <property type="match status" value="1"/>
</dbReference>
<feature type="compositionally biased region" description="Basic and acidic residues" evidence="17">
    <location>
        <begin position="74"/>
        <end position="87"/>
    </location>
</feature>
<evidence type="ECO:0000256" key="13">
    <source>
        <dbReference type="ARBA" id="ARBA00023146"/>
    </source>
</evidence>
<dbReference type="InterPro" id="IPR045060">
    <property type="entry name" value="Phe-tRNA-ligase_IIc_bsu"/>
</dbReference>
<comment type="subcellular location">
    <subcellularLocation>
        <location evidence="1 15">Cytoplasm</location>
    </subcellularLocation>
</comment>
<dbReference type="SUPFAM" id="SSF55681">
    <property type="entry name" value="Class II aaRS and biotin synthetases"/>
    <property type="match status" value="1"/>
</dbReference>
<dbReference type="Pfam" id="PF01588">
    <property type="entry name" value="tRNA_bind"/>
    <property type="match status" value="1"/>
</dbReference>
<dbReference type="CDD" id="cd02796">
    <property type="entry name" value="tRNA_bind_bactPheRS"/>
    <property type="match status" value="1"/>
</dbReference>
<sequence>MRVPLNWLADYVDLPADTDPHALAAEFAAIGLEEEDFYGPEVTGPLVVGRVLEIEKEEHSNGKTISWCRLDVGPEHNEAADDPKDPQPGEQRPSRGIVCGAHNFVAGDLVVVCLPGAVLPGDFRIAARKTYGHTSDGMICSARELGLGEDHDGIIVLTDLGLTGEPGDDAIALLGLDQVTLDVNVTPDRGYQLSMRGIAREYAQMKGQDFTDFGSTDVAEVNAPTADGYPVVIEDVGPIDGVPGCDQFTTLQVTGLDPSRPTPFWMQRRLQQAGMRPISLIVDVTNYVMLELGQPLHAYDRALLAHEIVVRRAEAGEKFTTLDDIERTLHPEDLLITDRGVTGSKIIGLAGVMGGAAVEVNGQTTEVVIEAAHFDPISIARTSRRHKLSSEASRRFERGVDPKLGPVAARRCADLLVELGGGTLSPATTRYGQDPEPTVIDLAVARVGDVVGVDYSADEVTTLLRGIGAEVEAKTADATTAGTTDATTLTVTVPSWRSDITADIDLIEEVARTGGYHRIPSVQPPARAGRGLTEAQRTRRRVSNLLASDGYTEVLSYPFTSVKRDDEFRLDADDERRKHLRLANPMSEDLPLMRTTLLSTLVDTVVRNLGRGAKDVALFEVGLVSTSAGLPTRPGPRHLPGYHPSEAELAEVYGSVPKQPLHYAGVIAGNVELPGVWGKGRRAEATDVIDTVRRIAAVNGVDVTVVADDIAPWHPGRLAKFVLADGQLLGHAGELHPKVCENLGLPARTVAFEIDGDALLAQTDQRSWAGALSTYPVSRQDVALIVDADLPAATLAATLEEGSGEELELLETFDLYTGDQLPEGKKSLAFRMTFRAADRTLKADEASAMREAATALAAERHGAQVRS</sequence>
<dbReference type="PROSITE" id="PS50886">
    <property type="entry name" value="TRBD"/>
    <property type="match status" value="1"/>
</dbReference>
<feature type="binding site" evidence="15">
    <location>
        <position position="499"/>
    </location>
    <ligand>
        <name>Mg(2+)</name>
        <dbReference type="ChEBI" id="CHEBI:18420"/>
        <note>shared with alpha subunit</note>
    </ligand>
</feature>
<dbReference type="GO" id="GO:0006432">
    <property type="term" value="P:phenylalanyl-tRNA aminoacylation"/>
    <property type="evidence" value="ECO:0007669"/>
    <property type="project" value="UniProtKB-UniRule"/>
</dbReference>
<dbReference type="SMART" id="SM00873">
    <property type="entry name" value="B3_4"/>
    <property type="match status" value="1"/>
</dbReference>